<dbReference type="CDD" id="cd18186">
    <property type="entry name" value="BTB_POZ_ZBTB_KLHL-like"/>
    <property type="match status" value="1"/>
</dbReference>
<reference evidence="4" key="1">
    <citation type="journal article" date="2014" name="Proc. Natl. Acad. Sci. U.S.A.">
        <title>Extensive sampling of basidiomycete genomes demonstrates inadequacy of the white-rot/brown-rot paradigm for wood decay fungi.</title>
        <authorList>
            <person name="Riley R."/>
            <person name="Salamov A.A."/>
            <person name="Brown D.W."/>
            <person name="Nagy L.G."/>
            <person name="Floudas D."/>
            <person name="Held B.W."/>
            <person name="Levasseur A."/>
            <person name="Lombard V."/>
            <person name="Morin E."/>
            <person name="Otillar R."/>
            <person name="Lindquist E.A."/>
            <person name="Sun H."/>
            <person name="LaButti K.M."/>
            <person name="Schmutz J."/>
            <person name="Jabbour D."/>
            <person name="Luo H."/>
            <person name="Baker S.E."/>
            <person name="Pisabarro A.G."/>
            <person name="Walton J.D."/>
            <person name="Blanchette R.A."/>
            <person name="Henrissat B."/>
            <person name="Martin F."/>
            <person name="Cullen D."/>
            <person name="Hibbett D.S."/>
            <person name="Grigoriev I.V."/>
        </authorList>
    </citation>
    <scope>NUCLEOTIDE SEQUENCE [LARGE SCALE GENOMIC DNA]</scope>
    <source>
        <strain evidence="4">MUCL 33604</strain>
    </source>
</reference>
<dbReference type="Proteomes" id="UP000027265">
    <property type="component" value="Unassembled WGS sequence"/>
</dbReference>
<dbReference type="EMBL" id="KL197709">
    <property type="protein sequence ID" value="KDQ64397.1"/>
    <property type="molecule type" value="Genomic_DNA"/>
</dbReference>
<dbReference type="InterPro" id="IPR011333">
    <property type="entry name" value="SKP1/BTB/POZ_sf"/>
</dbReference>
<dbReference type="HOGENOM" id="CLU_011083_0_0_1"/>
<dbReference type="OrthoDB" id="288590at2759"/>
<feature type="region of interest" description="Disordered" evidence="1">
    <location>
        <begin position="371"/>
        <end position="514"/>
    </location>
</feature>
<proteinExistence type="predicted"/>
<dbReference type="InterPro" id="IPR000210">
    <property type="entry name" value="BTB/POZ_dom"/>
</dbReference>
<evidence type="ECO:0000313" key="3">
    <source>
        <dbReference type="EMBL" id="KDQ64397.1"/>
    </source>
</evidence>
<keyword evidence="4" id="KW-1185">Reference proteome</keyword>
<evidence type="ECO:0000259" key="2">
    <source>
        <dbReference type="PROSITE" id="PS50097"/>
    </source>
</evidence>
<feature type="compositionally biased region" description="Polar residues" evidence="1">
    <location>
        <begin position="406"/>
        <end position="442"/>
    </location>
</feature>
<organism evidence="3 4">
    <name type="scientific">Jaapia argillacea MUCL 33604</name>
    <dbReference type="NCBI Taxonomy" id="933084"/>
    <lineage>
        <taxon>Eukaryota</taxon>
        <taxon>Fungi</taxon>
        <taxon>Dikarya</taxon>
        <taxon>Basidiomycota</taxon>
        <taxon>Agaricomycotina</taxon>
        <taxon>Agaricomycetes</taxon>
        <taxon>Agaricomycetidae</taxon>
        <taxon>Jaapiales</taxon>
        <taxon>Jaapiaceae</taxon>
        <taxon>Jaapia</taxon>
    </lineage>
</organism>
<name>A0A067QLK3_9AGAM</name>
<dbReference type="PANTHER" id="PTHR24413">
    <property type="entry name" value="SPECKLE-TYPE POZ PROTEIN"/>
    <property type="match status" value="1"/>
</dbReference>
<sequence length="618" mass="68417">MRQSSTSSTMYPPASTREETTRHWNFTAFEWVVRDVSKLKKFVEDEADQDDTADSAAVHEDFEILRDSPLLGDGKFKLEIGEYQSAGTSKDPMRTLTLYITSLMMDYAHDFEMSASMMAAIKCQDDRVGERGARGEWVWEFWQHDFVFRQESEVWECALPSVSVLLENPRIMETNSFVICVQIHSPTGPFVPQQSSAYYVPRDLLEGLEASLDNPNTGDVRFICLERLDPASHDSSTSPATSHSRRSSSASSSHSPFHSHLTARKRVIYAHLDILTRRSDYFATMLASSFAENGPGSSPSGERKVYNIIVEEADFVTIYWLLKWVYANWLLFKESDDPRVAVDGVGAGWSARWLNVRGGEWDWKTFNKQAAVEDGAPKDDARSATSAESSRSAGERRAPAVGKGKQTLQPPTSPNVATGSRSPSTSKTTLPSVTTPRTPSNSRRNETGPTLGGSSTAPHGEPPSPARTKTVPVPVPIPQPHYQLAPLSQRHQSTLSSPSDPHPHPTPPPPPASALSMYQVAHRYELPGLASLALEHMMSTITPSSSFALLLATSVWDELHAFIEDYVVEKWDEVSVSSEFEQCCEEVAAGEWGSEGGKTLMGLFRRLRSPNTLSFPRT</sequence>
<accession>A0A067QLK3</accession>
<dbReference type="SUPFAM" id="SSF54695">
    <property type="entry name" value="POZ domain"/>
    <property type="match status" value="1"/>
</dbReference>
<dbReference type="STRING" id="933084.A0A067QLK3"/>
<feature type="compositionally biased region" description="Low complexity" evidence="1">
    <location>
        <begin position="383"/>
        <end position="392"/>
    </location>
</feature>
<feature type="domain" description="BTB" evidence="2">
    <location>
        <begin position="257"/>
        <end position="334"/>
    </location>
</feature>
<dbReference type="AlphaFoldDB" id="A0A067QLK3"/>
<feature type="compositionally biased region" description="Low complexity" evidence="1">
    <location>
        <begin position="233"/>
        <end position="258"/>
    </location>
</feature>
<dbReference type="InParanoid" id="A0A067QLK3"/>
<protein>
    <recommendedName>
        <fullName evidence="2">BTB domain-containing protein</fullName>
    </recommendedName>
</protein>
<gene>
    <name evidence="3" type="ORF">JAAARDRAFT_117915</name>
</gene>
<dbReference type="Gene3D" id="3.30.710.10">
    <property type="entry name" value="Potassium Channel Kv1.1, Chain A"/>
    <property type="match status" value="1"/>
</dbReference>
<evidence type="ECO:0000256" key="1">
    <source>
        <dbReference type="SAM" id="MobiDB-lite"/>
    </source>
</evidence>
<dbReference type="PROSITE" id="PS50097">
    <property type="entry name" value="BTB"/>
    <property type="match status" value="1"/>
</dbReference>
<feature type="region of interest" description="Disordered" evidence="1">
    <location>
        <begin position="231"/>
        <end position="258"/>
    </location>
</feature>
<evidence type="ECO:0000313" key="4">
    <source>
        <dbReference type="Proteomes" id="UP000027265"/>
    </source>
</evidence>